<dbReference type="Proteomes" id="UP000789901">
    <property type="component" value="Unassembled WGS sequence"/>
</dbReference>
<gene>
    <name evidence="1" type="ORF">GMARGA_LOCUS30148</name>
</gene>
<dbReference type="Gene3D" id="1.20.930.20">
    <property type="entry name" value="Adaptor protein Cbl, N-terminal domain"/>
    <property type="match status" value="1"/>
</dbReference>
<proteinExistence type="predicted"/>
<evidence type="ECO:0000313" key="2">
    <source>
        <dbReference type="Proteomes" id="UP000789901"/>
    </source>
</evidence>
<keyword evidence="2" id="KW-1185">Reference proteome</keyword>
<reference evidence="1 2" key="1">
    <citation type="submission" date="2021-06" db="EMBL/GenBank/DDBJ databases">
        <authorList>
            <person name="Kallberg Y."/>
            <person name="Tangrot J."/>
            <person name="Rosling A."/>
        </authorList>
    </citation>
    <scope>NUCLEOTIDE SEQUENCE [LARGE SCALE GENOMIC DNA]</scope>
    <source>
        <strain evidence="1 2">120-4 pot B 10/14</strain>
    </source>
</reference>
<comment type="caution">
    <text evidence="1">The sequence shown here is derived from an EMBL/GenBank/DDBJ whole genome shotgun (WGS) entry which is preliminary data.</text>
</comment>
<dbReference type="InterPro" id="IPR036537">
    <property type="entry name" value="Adaptor_Cbl_N_dom_sf"/>
</dbReference>
<name>A0ABN7WF80_GIGMA</name>
<organism evidence="1 2">
    <name type="scientific">Gigaspora margarita</name>
    <dbReference type="NCBI Taxonomy" id="4874"/>
    <lineage>
        <taxon>Eukaryota</taxon>
        <taxon>Fungi</taxon>
        <taxon>Fungi incertae sedis</taxon>
        <taxon>Mucoromycota</taxon>
        <taxon>Glomeromycotina</taxon>
        <taxon>Glomeromycetes</taxon>
        <taxon>Diversisporales</taxon>
        <taxon>Gigasporaceae</taxon>
        <taxon>Gigaspora</taxon>
    </lineage>
</organism>
<evidence type="ECO:0000313" key="1">
    <source>
        <dbReference type="EMBL" id="CAG8829966.1"/>
    </source>
</evidence>
<sequence>IKVFAEQVLRSKDIKTFINATSIRRRFAKLIKKYDSCMRDLKFTIIVNNNILRDDLVNAIKLMKETLTENKQK</sequence>
<protein>
    <submittedName>
        <fullName evidence="1">10435_t:CDS:1</fullName>
    </submittedName>
</protein>
<feature type="non-terminal residue" evidence="1">
    <location>
        <position position="1"/>
    </location>
</feature>
<accession>A0ABN7WF80</accession>
<dbReference type="EMBL" id="CAJVQB010041926">
    <property type="protein sequence ID" value="CAG8829966.1"/>
    <property type="molecule type" value="Genomic_DNA"/>
</dbReference>